<dbReference type="OrthoDB" id="10039049at2759"/>
<dbReference type="PANTHER" id="PTHR10408">
    <property type="entry name" value="STEROL O-ACYLTRANSFERASE"/>
    <property type="match status" value="1"/>
</dbReference>
<evidence type="ECO:0000256" key="6">
    <source>
        <dbReference type="ARBA" id="ARBA00022824"/>
    </source>
</evidence>
<evidence type="ECO:0000256" key="3">
    <source>
        <dbReference type="ARBA" id="ARBA00009010"/>
    </source>
</evidence>
<organism evidence="12 13">
    <name type="scientific">Synaphobranchus kaupii</name>
    <name type="common">Kaup's arrowtooth eel</name>
    <dbReference type="NCBI Taxonomy" id="118154"/>
    <lineage>
        <taxon>Eukaryota</taxon>
        <taxon>Metazoa</taxon>
        <taxon>Chordata</taxon>
        <taxon>Craniata</taxon>
        <taxon>Vertebrata</taxon>
        <taxon>Euteleostomi</taxon>
        <taxon>Actinopterygii</taxon>
        <taxon>Neopterygii</taxon>
        <taxon>Teleostei</taxon>
        <taxon>Anguilliformes</taxon>
        <taxon>Synaphobranchidae</taxon>
        <taxon>Synaphobranchus</taxon>
    </lineage>
</organism>
<comment type="subcellular location">
    <subcellularLocation>
        <location evidence="1 10">Endoplasmic reticulum membrane</location>
        <topology evidence="1 10">Multi-pass membrane protein</topology>
    </subcellularLocation>
</comment>
<evidence type="ECO:0000256" key="10">
    <source>
        <dbReference type="PIRNR" id="PIRNR000439"/>
    </source>
</evidence>
<keyword evidence="9 10" id="KW-0012">Acyltransferase</keyword>
<dbReference type="PIRSF" id="PIRSF000439">
    <property type="entry name" value="Oat_ACAT_DAG_ARE"/>
    <property type="match status" value="1"/>
</dbReference>
<keyword evidence="8 10" id="KW-0472">Membrane</keyword>
<dbReference type="InterPro" id="IPR014371">
    <property type="entry name" value="Oat_ACAT_DAG_ARE"/>
</dbReference>
<feature type="transmembrane region" description="Helical" evidence="11">
    <location>
        <begin position="426"/>
        <end position="444"/>
    </location>
</feature>
<dbReference type="GO" id="GO:0019432">
    <property type="term" value="P:triglyceride biosynthetic process"/>
    <property type="evidence" value="ECO:0007669"/>
    <property type="project" value="TreeGrafter"/>
</dbReference>
<feature type="transmembrane region" description="Helical" evidence="11">
    <location>
        <begin position="137"/>
        <end position="159"/>
    </location>
</feature>
<feature type="transmembrane region" description="Helical" evidence="11">
    <location>
        <begin position="253"/>
        <end position="271"/>
    </location>
</feature>
<feature type="transmembrane region" description="Helical" evidence="11">
    <location>
        <begin position="376"/>
        <end position="394"/>
    </location>
</feature>
<keyword evidence="6 10" id="KW-0256">Endoplasmic reticulum</keyword>
<evidence type="ECO:0000256" key="8">
    <source>
        <dbReference type="ARBA" id="ARBA00023136"/>
    </source>
</evidence>
<evidence type="ECO:0000256" key="5">
    <source>
        <dbReference type="ARBA" id="ARBA00022692"/>
    </source>
</evidence>
<comment type="similarity">
    <text evidence="3 10">Belongs to the membrane-bound acyltransferase family. Sterol o-acyltransferase subfamily.</text>
</comment>
<sequence>MAELRKSLSSGCFSNLLPGDAGPDFACDGSDLDSEPDSDLDMFCCHRVQDSLLSSASRFTDYRGILNWIIILLVLTHAHLFLENFIQHGFLIDLWKVMGHLMEDDWPSVYLIMAANVFSVAALLLEKCQDKGQISSGVGHCLHLGNLMVLMLFPSAIILQQDSSLSTGGALLSLSIYTVLGLKLYSYQEANRWYRQEHVRAPGIRCVSQESGERTDHLTPGDLYYFLLAPTLCYQRDFPRTPSIRLNFLLHRLLEMVVLTQLMVGIVQQWIGPLFQRSDNSFTDMDITTRIEHLVELVAPNHFLWLILFFLFCHSCLNFSGELLRFGDRHFYGDWWNADTLKSFWRKLSVLFHKWSHRHLYTPLLRRRVPPRQAELLVFLLSAALCEYVIAVPLHTCRLWIFLIMILELLVAVFLGRYFTGNYGNGLVWLCLLMGPPLAVMTYIHDHYISYRGQPHWTLY</sequence>
<accession>A0A9Q1IKE9</accession>
<comment type="caution">
    <text evidence="12">The sequence shown here is derived from an EMBL/GenBank/DDBJ whole genome shotgun (WGS) entry which is preliminary data.</text>
</comment>
<reference evidence="12" key="1">
    <citation type="journal article" date="2023" name="Science">
        <title>Genome structures resolve the early diversification of teleost fishes.</title>
        <authorList>
            <person name="Parey E."/>
            <person name="Louis A."/>
            <person name="Montfort J."/>
            <person name="Bouchez O."/>
            <person name="Roques C."/>
            <person name="Iampietro C."/>
            <person name="Lluch J."/>
            <person name="Castinel A."/>
            <person name="Donnadieu C."/>
            <person name="Desvignes T."/>
            <person name="Floi Bucao C."/>
            <person name="Jouanno E."/>
            <person name="Wen M."/>
            <person name="Mejri S."/>
            <person name="Dirks R."/>
            <person name="Jansen H."/>
            <person name="Henkel C."/>
            <person name="Chen W.J."/>
            <person name="Zahm M."/>
            <person name="Cabau C."/>
            <person name="Klopp C."/>
            <person name="Thompson A.W."/>
            <person name="Robinson-Rechavi M."/>
            <person name="Braasch I."/>
            <person name="Lecointre G."/>
            <person name="Bobe J."/>
            <person name="Postlethwait J.H."/>
            <person name="Berthelot C."/>
            <person name="Roest Crollius H."/>
            <person name="Guiguen Y."/>
        </authorList>
    </citation>
    <scope>NUCLEOTIDE SEQUENCE</scope>
    <source>
        <strain evidence="12">WJC10195</strain>
    </source>
</reference>
<comment type="pathway">
    <text evidence="2">Lipid metabolism.</text>
</comment>
<evidence type="ECO:0000256" key="2">
    <source>
        <dbReference type="ARBA" id="ARBA00005189"/>
    </source>
</evidence>
<feature type="transmembrane region" description="Helical" evidence="11">
    <location>
        <begin position="65"/>
        <end position="86"/>
    </location>
</feature>
<evidence type="ECO:0000256" key="9">
    <source>
        <dbReference type="ARBA" id="ARBA00023315"/>
    </source>
</evidence>
<dbReference type="Pfam" id="PF03062">
    <property type="entry name" value="MBOAT"/>
    <property type="match status" value="1"/>
</dbReference>
<dbReference type="GO" id="GO:0005789">
    <property type="term" value="C:endoplasmic reticulum membrane"/>
    <property type="evidence" value="ECO:0007669"/>
    <property type="project" value="UniProtKB-SubCell"/>
</dbReference>
<name>A0A9Q1IKE9_SYNKA</name>
<evidence type="ECO:0000256" key="1">
    <source>
        <dbReference type="ARBA" id="ARBA00004477"/>
    </source>
</evidence>
<dbReference type="Proteomes" id="UP001152622">
    <property type="component" value="Chromosome 13"/>
</dbReference>
<proteinExistence type="inferred from homology"/>
<evidence type="ECO:0000256" key="11">
    <source>
        <dbReference type="SAM" id="Phobius"/>
    </source>
</evidence>
<feature type="transmembrane region" description="Helical" evidence="11">
    <location>
        <begin position="303"/>
        <end position="321"/>
    </location>
</feature>
<keyword evidence="13" id="KW-1185">Reference proteome</keyword>
<keyword evidence="7 11" id="KW-1133">Transmembrane helix</keyword>
<feature type="transmembrane region" description="Helical" evidence="11">
    <location>
        <begin position="106"/>
        <end position="125"/>
    </location>
</feature>
<keyword evidence="5 11" id="KW-0812">Transmembrane</keyword>
<evidence type="ECO:0000256" key="4">
    <source>
        <dbReference type="ARBA" id="ARBA00022679"/>
    </source>
</evidence>
<dbReference type="PANTHER" id="PTHR10408:SF7">
    <property type="entry name" value="DIACYLGLYCEROL O-ACYLTRANSFERASE 1"/>
    <property type="match status" value="1"/>
</dbReference>
<feature type="transmembrane region" description="Helical" evidence="11">
    <location>
        <begin position="165"/>
        <end position="185"/>
    </location>
</feature>
<feature type="transmembrane region" description="Helical" evidence="11">
    <location>
        <begin position="400"/>
        <end position="419"/>
    </location>
</feature>
<gene>
    <name evidence="12" type="ORF">SKAU_G00312300</name>
</gene>
<dbReference type="InterPro" id="IPR004299">
    <property type="entry name" value="MBOAT_fam"/>
</dbReference>
<evidence type="ECO:0000313" key="12">
    <source>
        <dbReference type="EMBL" id="KAJ8343901.1"/>
    </source>
</evidence>
<protein>
    <recommendedName>
        <fullName evidence="10">O-acyltransferase</fullName>
    </recommendedName>
</protein>
<keyword evidence="4 10" id="KW-0808">Transferase</keyword>
<dbReference type="GO" id="GO:0004144">
    <property type="term" value="F:diacylglycerol O-acyltransferase activity"/>
    <property type="evidence" value="ECO:0007669"/>
    <property type="project" value="TreeGrafter"/>
</dbReference>
<dbReference type="EMBL" id="JAINUF010000013">
    <property type="protein sequence ID" value="KAJ8343901.1"/>
    <property type="molecule type" value="Genomic_DNA"/>
</dbReference>
<evidence type="ECO:0000313" key="13">
    <source>
        <dbReference type="Proteomes" id="UP001152622"/>
    </source>
</evidence>
<dbReference type="AlphaFoldDB" id="A0A9Q1IKE9"/>
<evidence type="ECO:0000256" key="7">
    <source>
        <dbReference type="ARBA" id="ARBA00022989"/>
    </source>
</evidence>